<evidence type="ECO:0000313" key="1">
    <source>
        <dbReference type="EMBL" id="BAY56864.1"/>
    </source>
</evidence>
<dbReference type="Proteomes" id="UP000217895">
    <property type="component" value="Chromosome"/>
</dbReference>
<accession>A0A1Z4JJG9</accession>
<dbReference type="EMBL" id="AP018203">
    <property type="protein sequence ID" value="BAY56864.1"/>
    <property type="molecule type" value="Genomic_DNA"/>
</dbReference>
<evidence type="ECO:0000313" key="2">
    <source>
        <dbReference type="Proteomes" id="UP000217895"/>
    </source>
</evidence>
<keyword evidence="2" id="KW-1185">Reference proteome</keyword>
<protein>
    <recommendedName>
        <fullName evidence="3">DUF2252 domain-containing protein</fullName>
    </recommendedName>
</protein>
<dbReference type="InterPro" id="IPR018721">
    <property type="entry name" value="DUF2252"/>
</dbReference>
<reference evidence="1 2" key="1">
    <citation type="submission" date="2017-06" db="EMBL/GenBank/DDBJ databases">
        <title>Genome sequencing of cyanobaciteial culture collection at National Institute for Environmental Studies (NIES).</title>
        <authorList>
            <person name="Hirose Y."/>
            <person name="Shimura Y."/>
            <person name="Fujisawa T."/>
            <person name="Nakamura Y."/>
            <person name="Kawachi M."/>
        </authorList>
    </citation>
    <scope>NUCLEOTIDE SEQUENCE [LARGE SCALE GENOMIC DNA]</scope>
    <source>
        <strain evidence="1 2">NIES-2135</strain>
    </source>
</reference>
<evidence type="ECO:0008006" key="3">
    <source>
        <dbReference type="Google" id="ProtNLM"/>
    </source>
</evidence>
<dbReference type="AlphaFoldDB" id="A0A1Z4JJG9"/>
<proteinExistence type="predicted"/>
<dbReference type="Pfam" id="PF10009">
    <property type="entry name" value="DUF2252"/>
    <property type="match status" value="1"/>
</dbReference>
<organism evidence="1 2">
    <name type="scientific">Leptolyngbya boryana NIES-2135</name>
    <dbReference type="NCBI Taxonomy" id="1973484"/>
    <lineage>
        <taxon>Bacteria</taxon>
        <taxon>Bacillati</taxon>
        <taxon>Cyanobacteriota</taxon>
        <taxon>Cyanophyceae</taxon>
        <taxon>Leptolyngbyales</taxon>
        <taxon>Leptolyngbyaceae</taxon>
        <taxon>Leptolyngbya group</taxon>
        <taxon>Leptolyngbya</taxon>
    </lineage>
</organism>
<gene>
    <name evidence="1" type="ORF">NIES2135_37260</name>
</gene>
<dbReference type="PANTHER" id="PTHR39441">
    <property type="entry name" value="DUF2252 DOMAIN-CONTAINING PROTEIN"/>
    <property type="match status" value="1"/>
</dbReference>
<sequence>MSNQTVVDRIHEFNQGRDPELLKLKYQTMAKNAFSFLRGTCHLFYQDLPVEGIFASAPPVWSCGDLHLQNFGSFKGDDRLVYFDVNDFDEALLAPCTWDVVRFLTSVIVGAHTLNIDDETAIALCRCFLETYIKELLTGKDRTVHGEVSTGLVRELLLGLKTRKRKDFLDERTELKSKVRSLKLIEGKTKPATESERERVIEAIAESTQTYPEPEFYTILDVMHRIAGTGSLGLERYVILVEGNGSPNQNYLLDLKLSRSSSLQAYTPCLQPDWNSEADRIVAIQNRFQESPPALLHGLTIAEKSYVLRELQPTADRVDLDKSNGKIKRLKKVIKTMAEVTAWGQMRSTGRQKSAIADDLIAFAETASVWHDSVLDYARSYAVQVERDYAEFKAQVNEG</sequence>
<name>A0A1Z4JJG9_LEPBY</name>
<dbReference type="PANTHER" id="PTHR39441:SF1">
    <property type="entry name" value="DUF2252 DOMAIN-CONTAINING PROTEIN"/>
    <property type="match status" value="1"/>
</dbReference>